<dbReference type="AlphaFoldDB" id="A0A077NB81"/>
<accession>A0A077NB81</accession>
<name>A0A077NB81_XENBV</name>
<organism evidence="2 3">
    <name type="scientific">Xenorhabdus bovienii str. puntauvense</name>
    <dbReference type="NCBI Taxonomy" id="1398201"/>
    <lineage>
        <taxon>Bacteria</taxon>
        <taxon>Pseudomonadati</taxon>
        <taxon>Pseudomonadota</taxon>
        <taxon>Gammaproteobacteria</taxon>
        <taxon>Enterobacterales</taxon>
        <taxon>Morganellaceae</taxon>
        <taxon>Xenorhabdus</taxon>
    </lineage>
</organism>
<proteinExistence type="predicted"/>
<dbReference type="InterPro" id="IPR018681">
    <property type="entry name" value="DUF2165_transmembrane"/>
</dbReference>
<dbReference type="Pfam" id="PF09933">
    <property type="entry name" value="DUF2165"/>
    <property type="match status" value="1"/>
</dbReference>
<dbReference type="HOGENOM" id="CLU_118012_0_0_6"/>
<evidence type="ECO:0000256" key="1">
    <source>
        <dbReference type="SAM" id="Phobius"/>
    </source>
</evidence>
<sequence length="170" mass="18443">MDPVTGIALFKALHAFGIAGWATIGMINNVQSFTVTTGTVGRMMSMTLLKQEPPVNTPLLRRATTSRAIHSAALAVIVVLQALTAIVMWSGGYLLLTTAASHPDTLLWLNVGITCFATCAFVLLLGGLWYGYWIRQEGLQLTHIAIVIWSIAAFLLFHLSMTSELIGDIR</sequence>
<keyword evidence="1" id="KW-0472">Membrane</keyword>
<evidence type="ECO:0000313" key="2">
    <source>
        <dbReference type="EMBL" id="CDG95543.1"/>
    </source>
</evidence>
<dbReference type="RefSeq" id="WP_038215188.1">
    <property type="nucleotide sequence ID" value="NZ_CAWLWN010000122.1"/>
</dbReference>
<reference evidence="2" key="1">
    <citation type="submission" date="2013-07" db="EMBL/GenBank/DDBJ databases">
        <title>Sub-species coevolution in mutualistic symbiosis.</title>
        <authorList>
            <person name="Murfin K."/>
            <person name="Klassen J."/>
            <person name="Lee M."/>
            <person name="Forst S."/>
            <person name="Stock P."/>
            <person name="Goodrich-Blair H."/>
        </authorList>
    </citation>
    <scope>NUCLEOTIDE SEQUENCE [LARGE SCALE GENOMIC DNA]</scope>
    <source>
        <strain evidence="2">Puntauvense</strain>
    </source>
</reference>
<keyword evidence="1" id="KW-1133">Transmembrane helix</keyword>
<dbReference type="Proteomes" id="UP000028511">
    <property type="component" value="Unassembled WGS sequence"/>
</dbReference>
<feature type="transmembrane region" description="Helical" evidence="1">
    <location>
        <begin position="71"/>
        <end position="95"/>
    </location>
</feature>
<keyword evidence="1" id="KW-0812">Transmembrane</keyword>
<gene>
    <name evidence="2" type="ORF">XBP1_1340088</name>
</gene>
<feature type="transmembrane region" description="Helical" evidence="1">
    <location>
        <begin position="141"/>
        <end position="161"/>
    </location>
</feature>
<dbReference type="EMBL" id="CBSW010000040">
    <property type="protein sequence ID" value="CDG95543.1"/>
    <property type="molecule type" value="Genomic_DNA"/>
</dbReference>
<evidence type="ECO:0000313" key="3">
    <source>
        <dbReference type="Proteomes" id="UP000028511"/>
    </source>
</evidence>
<comment type="caution">
    <text evidence="2">The sequence shown here is derived from an EMBL/GenBank/DDBJ whole genome shotgun (WGS) entry which is preliminary data.</text>
</comment>
<feature type="transmembrane region" description="Helical" evidence="1">
    <location>
        <begin position="107"/>
        <end position="129"/>
    </location>
</feature>
<protein>
    <submittedName>
        <fullName evidence="2">Putative membrane protein</fullName>
    </submittedName>
</protein>